<feature type="transmembrane region" description="Helical" evidence="1">
    <location>
        <begin position="137"/>
        <end position="156"/>
    </location>
</feature>
<feature type="transmembrane region" description="Helical" evidence="1">
    <location>
        <begin position="93"/>
        <end position="116"/>
    </location>
</feature>
<reference evidence="2" key="1">
    <citation type="submission" date="2023-06" db="EMBL/GenBank/DDBJ databases">
        <title>Genome-scale phylogeny and comparative genomics of the fungal order Sordariales.</title>
        <authorList>
            <consortium name="Lawrence Berkeley National Laboratory"/>
            <person name="Hensen N."/>
            <person name="Bonometti L."/>
            <person name="Westerberg I."/>
            <person name="Brannstrom I.O."/>
            <person name="Guillou S."/>
            <person name="Cros-Aarteil S."/>
            <person name="Calhoun S."/>
            <person name="Haridas S."/>
            <person name="Kuo A."/>
            <person name="Mondo S."/>
            <person name="Pangilinan J."/>
            <person name="Riley R."/>
            <person name="Labutti K."/>
            <person name="Andreopoulos B."/>
            <person name="Lipzen A."/>
            <person name="Chen C."/>
            <person name="Yanf M."/>
            <person name="Daum C."/>
            <person name="Ng V."/>
            <person name="Clum A."/>
            <person name="Steindorff A."/>
            <person name="Ohm R."/>
            <person name="Martin F."/>
            <person name="Silar P."/>
            <person name="Natvig D."/>
            <person name="Lalanne C."/>
            <person name="Gautier V."/>
            <person name="Ament-Velasquez S.L."/>
            <person name="Kruys A."/>
            <person name="Hutchinson M.I."/>
            <person name="Powell A.J."/>
            <person name="Barry K."/>
            <person name="Miller A.N."/>
            <person name="Grigoriev I.V."/>
            <person name="Debuchy R."/>
            <person name="Gladieux P."/>
            <person name="Thoren M.H."/>
            <person name="Johannesson H."/>
        </authorList>
    </citation>
    <scope>NUCLEOTIDE SEQUENCE</scope>
    <source>
        <strain evidence="2">SMH4607-1</strain>
    </source>
</reference>
<comment type="caution">
    <text evidence="2">The sequence shown here is derived from an EMBL/GenBank/DDBJ whole genome shotgun (WGS) entry which is preliminary data.</text>
</comment>
<keyword evidence="1" id="KW-1133">Transmembrane helix</keyword>
<accession>A0AA40E362</accession>
<dbReference type="EMBL" id="JAUKUA010000002">
    <property type="protein sequence ID" value="KAK0725360.1"/>
    <property type="molecule type" value="Genomic_DNA"/>
</dbReference>
<evidence type="ECO:0000313" key="2">
    <source>
        <dbReference type="EMBL" id="KAK0725360.1"/>
    </source>
</evidence>
<keyword evidence="3" id="KW-1185">Reference proteome</keyword>
<sequence length="159" mass="17994">MAVAHSANGIGGNWLAWVPDLGLDDWGGGELTAEKRAPFFASHIPADDTYWIFSWAGGFFMLHHRCDDLAREKRILHSRVNEHLGRYSNGAGWSVFFGVTCAATGLTFWIVFRIFGEARWLGSCNYTKWMIFVLQSYCRFVYYTLSVACVCAVRYSDAI</sequence>
<protein>
    <submittedName>
        <fullName evidence="2">Uncharacterized protein</fullName>
    </submittedName>
</protein>
<gene>
    <name evidence="2" type="ORF">B0H67DRAFT_129523</name>
</gene>
<dbReference type="AlphaFoldDB" id="A0AA40E362"/>
<keyword evidence="1" id="KW-0812">Transmembrane</keyword>
<dbReference type="Proteomes" id="UP001172102">
    <property type="component" value="Unassembled WGS sequence"/>
</dbReference>
<organism evidence="2 3">
    <name type="scientific">Lasiosphaeris hirsuta</name>
    <dbReference type="NCBI Taxonomy" id="260670"/>
    <lineage>
        <taxon>Eukaryota</taxon>
        <taxon>Fungi</taxon>
        <taxon>Dikarya</taxon>
        <taxon>Ascomycota</taxon>
        <taxon>Pezizomycotina</taxon>
        <taxon>Sordariomycetes</taxon>
        <taxon>Sordariomycetidae</taxon>
        <taxon>Sordariales</taxon>
        <taxon>Lasiosphaeriaceae</taxon>
        <taxon>Lasiosphaeris</taxon>
    </lineage>
</organism>
<name>A0AA40E362_9PEZI</name>
<evidence type="ECO:0000256" key="1">
    <source>
        <dbReference type="SAM" id="Phobius"/>
    </source>
</evidence>
<evidence type="ECO:0000313" key="3">
    <source>
        <dbReference type="Proteomes" id="UP001172102"/>
    </source>
</evidence>
<keyword evidence="1" id="KW-0472">Membrane</keyword>
<proteinExistence type="predicted"/>